<organism evidence="3 4">
    <name type="scientific">Novipirellula herctigrandis</name>
    <dbReference type="NCBI Taxonomy" id="2527986"/>
    <lineage>
        <taxon>Bacteria</taxon>
        <taxon>Pseudomonadati</taxon>
        <taxon>Planctomycetota</taxon>
        <taxon>Planctomycetia</taxon>
        <taxon>Pirellulales</taxon>
        <taxon>Pirellulaceae</taxon>
        <taxon>Novipirellula</taxon>
    </lineage>
</organism>
<reference evidence="3 4" key="1">
    <citation type="submission" date="2019-02" db="EMBL/GenBank/DDBJ databases">
        <title>Deep-cultivation of Planctomycetes and their phenomic and genomic characterization uncovers novel biology.</title>
        <authorList>
            <person name="Wiegand S."/>
            <person name="Jogler M."/>
            <person name="Boedeker C."/>
            <person name="Pinto D."/>
            <person name="Vollmers J."/>
            <person name="Rivas-Marin E."/>
            <person name="Kohn T."/>
            <person name="Peeters S.H."/>
            <person name="Heuer A."/>
            <person name="Rast P."/>
            <person name="Oberbeckmann S."/>
            <person name="Bunk B."/>
            <person name="Jeske O."/>
            <person name="Meyerdierks A."/>
            <person name="Storesund J.E."/>
            <person name="Kallscheuer N."/>
            <person name="Luecker S."/>
            <person name="Lage O.M."/>
            <person name="Pohl T."/>
            <person name="Merkel B.J."/>
            <person name="Hornburger P."/>
            <person name="Mueller R.-W."/>
            <person name="Bruemmer F."/>
            <person name="Labrenz M."/>
            <person name="Spormann A.M."/>
            <person name="Op Den Camp H."/>
            <person name="Overmann J."/>
            <person name="Amann R."/>
            <person name="Jetten M.S.M."/>
            <person name="Mascher T."/>
            <person name="Medema M.H."/>
            <person name="Devos D.P."/>
            <person name="Kaster A.-K."/>
            <person name="Ovreas L."/>
            <person name="Rohde M."/>
            <person name="Galperin M.Y."/>
            <person name="Jogler C."/>
        </authorList>
    </citation>
    <scope>NUCLEOTIDE SEQUENCE [LARGE SCALE GENOMIC DNA]</scope>
    <source>
        <strain evidence="3 4">CA13</strain>
    </source>
</reference>
<evidence type="ECO:0000256" key="2">
    <source>
        <dbReference type="SAM" id="Phobius"/>
    </source>
</evidence>
<proteinExistence type="predicted"/>
<keyword evidence="2" id="KW-0812">Transmembrane</keyword>
<sequence>MPNRQPNQCDEPKGPNPYEPPMQDSKQAGGATLIFLAIMVACIVMCLLSIAVSGDAILKILETTPFMGIAVDEQGNRIPVQGYPQLGFGLLSAIFFAILASYFGMLRKKHRIMGIGQTKR</sequence>
<feature type="transmembrane region" description="Helical" evidence="2">
    <location>
        <begin position="86"/>
        <end position="105"/>
    </location>
</feature>
<protein>
    <submittedName>
        <fullName evidence="3">Uncharacterized protein</fullName>
    </submittedName>
</protein>
<keyword evidence="2" id="KW-1133">Transmembrane helix</keyword>
<dbReference type="EMBL" id="SJPJ01000001">
    <property type="protein sequence ID" value="TWT79737.1"/>
    <property type="molecule type" value="Genomic_DNA"/>
</dbReference>
<dbReference type="AlphaFoldDB" id="A0A5C5YYS6"/>
<feature type="region of interest" description="Disordered" evidence="1">
    <location>
        <begin position="1"/>
        <end position="25"/>
    </location>
</feature>
<evidence type="ECO:0000313" key="4">
    <source>
        <dbReference type="Proteomes" id="UP000315010"/>
    </source>
</evidence>
<keyword evidence="2" id="KW-0472">Membrane</keyword>
<dbReference type="Proteomes" id="UP000315010">
    <property type="component" value="Unassembled WGS sequence"/>
</dbReference>
<gene>
    <name evidence="3" type="ORF">CA13_11440</name>
</gene>
<name>A0A5C5YYS6_9BACT</name>
<comment type="caution">
    <text evidence="3">The sequence shown here is derived from an EMBL/GenBank/DDBJ whole genome shotgun (WGS) entry which is preliminary data.</text>
</comment>
<keyword evidence="4" id="KW-1185">Reference proteome</keyword>
<feature type="transmembrane region" description="Helical" evidence="2">
    <location>
        <begin position="31"/>
        <end position="52"/>
    </location>
</feature>
<evidence type="ECO:0000313" key="3">
    <source>
        <dbReference type="EMBL" id="TWT79737.1"/>
    </source>
</evidence>
<accession>A0A5C5YYS6</accession>
<evidence type="ECO:0000256" key="1">
    <source>
        <dbReference type="SAM" id="MobiDB-lite"/>
    </source>
</evidence>